<dbReference type="PANTHER" id="PTHR12392">
    <property type="entry name" value="LADININ 1"/>
    <property type="match status" value="1"/>
</dbReference>
<evidence type="ECO:0000313" key="2">
    <source>
        <dbReference type="EMBL" id="KYO33206.1"/>
    </source>
</evidence>
<evidence type="ECO:0000313" key="3">
    <source>
        <dbReference type="Proteomes" id="UP000050525"/>
    </source>
</evidence>
<dbReference type="PhylomeDB" id="A0A151N8U7"/>
<name>A0A151N8U7_ALLMI</name>
<feature type="compositionally biased region" description="Basic and acidic residues" evidence="1">
    <location>
        <begin position="134"/>
        <end position="175"/>
    </location>
</feature>
<evidence type="ECO:0000256" key="1">
    <source>
        <dbReference type="SAM" id="MobiDB-lite"/>
    </source>
</evidence>
<keyword evidence="3" id="KW-1185">Reference proteome</keyword>
<feature type="compositionally biased region" description="Basic and acidic residues" evidence="1">
    <location>
        <begin position="78"/>
        <end position="91"/>
    </location>
</feature>
<feature type="compositionally biased region" description="Basic and acidic residues" evidence="1">
    <location>
        <begin position="377"/>
        <end position="388"/>
    </location>
</feature>
<dbReference type="RefSeq" id="XP_006262183.2">
    <property type="nucleotide sequence ID" value="XM_006262121.4"/>
</dbReference>
<dbReference type="Proteomes" id="UP000050525">
    <property type="component" value="Unassembled WGS sequence"/>
</dbReference>
<proteinExistence type="predicted"/>
<dbReference type="GO" id="GO:0005198">
    <property type="term" value="F:structural molecule activity"/>
    <property type="evidence" value="ECO:0007669"/>
    <property type="project" value="InterPro"/>
</dbReference>
<gene>
    <name evidence="2" type="primary">LAD1</name>
    <name evidence="2" type="ORF">Y1Q_0014981</name>
</gene>
<feature type="region of interest" description="Disordered" evidence="1">
    <location>
        <begin position="1"/>
        <end position="287"/>
    </location>
</feature>
<dbReference type="EMBL" id="AKHW03003787">
    <property type="protein sequence ID" value="KYO33206.1"/>
    <property type="molecule type" value="Genomic_DNA"/>
</dbReference>
<feature type="compositionally biased region" description="Low complexity" evidence="1">
    <location>
        <begin position="234"/>
        <end position="248"/>
    </location>
</feature>
<feature type="compositionally biased region" description="Polar residues" evidence="1">
    <location>
        <begin position="1"/>
        <end position="16"/>
    </location>
</feature>
<feature type="region of interest" description="Disordered" evidence="1">
    <location>
        <begin position="365"/>
        <end position="406"/>
    </location>
</feature>
<reference evidence="2 3" key="1">
    <citation type="journal article" date="2012" name="Genome Biol.">
        <title>Sequencing three crocodilian genomes to illuminate the evolution of archosaurs and amniotes.</title>
        <authorList>
            <person name="St John J.A."/>
            <person name="Braun E.L."/>
            <person name="Isberg S.R."/>
            <person name="Miles L.G."/>
            <person name="Chong A.Y."/>
            <person name="Gongora J."/>
            <person name="Dalzell P."/>
            <person name="Moran C."/>
            <person name="Bed'hom B."/>
            <person name="Abzhanov A."/>
            <person name="Burgess S.C."/>
            <person name="Cooksey A.M."/>
            <person name="Castoe T.A."/>
            <person name="Crawford N.G."/>
            <person name="Densmore L.D."/>
            <person name="Drew J.C."/>
            <person name="Edwards S.V."/>
            <person name="Faircloth B.C."/>
            <person name="Fujita M.K."/>
            <person name="Greenwold M.J."/>
            <person name="Hoffmann F.G."/>
            <person name="Howard J.M."/>
            <person name="Iguchi T."/>
            <person name="Janes D.E."/>
            <person name="Khan S.Y."/>
            <person name="Kohno S."/>
            <person name="de Koning A.J."/>
            <person name="Lance S.L."/>
            <person name="McCarthy F.M."/>
            <person name="McCormack J.E."/>
            <person name="Merchant M.E."/>
            <person name="Peterson D.G."/>
            <person name="Pollock D.D."/>
            <person name="Pourmand N."/>
            <person name="Raney B.J."/>
            <person name="Roessler K.A."/>
            <person name="Sanford J.R."/>
            <person name="Sawyer R.H."/>
            <person name="Schmidt C.J."/>
            <person name="Triplett E.W."/>
            <person name="Tuberville T.D."/>
            <person name="Venegas-Anaya M."/>
            <person name="Howard J.T."/>
            <person name="Jarvis E.D."/>
            <person name="Guillette L.J.Jr."/>
            <person name="Glenn T.C."/>
            <person name="Green R.E."/>
            <person name="Ray D.A."/>
        </authorList>
    </citation>
    <scope>NUCLEOTIDE SEQUENCE [LARGE SCALE GENOMIC DNA]</scope>
    <source>
        <strain evidence="2">KSC_2009_1</strain>
    </source>
</reference>
<dbReference type="eggNOG" id="ENOG502S2ZW">
    <property type="taxonomic scope" value="Eukaryota"/>
</dbReference>
<dbReference type="PANTHER" id="PTHR12392:SF0">
    <property type="entry name" value="LADININ-1"/>
    <property type="match status" value="1"/>
</dbReference>
<dbReference type="KEGG" id="amj:102567746"/>
<feature type="compositionally biased region" description="Basic and acidic residues" evidence="1">
    <location>
        <begin position="396"/>
        <end position="406"/>
    </location>
</feature>
<dbReference type="OrthoDB" id="9948606at2759"/>
<dbReference type="InterPro" id="IPR017404">
    <property type="entry name" value="Ladinin_1"/>
</dbReference>
<organism evidence="2 3">
    <name type="scientific">Alligator mississippiensis</name>
    <name type="common">American alligator</name>
    <dbReference type="NCBI Taxonomy" id="8496"/>
    <lineage>
        <taxon>Eukaryota</taxon>
        <taxon>Metazoa</taxon>
        <taxon>Chordata</taxon>
        <taxon>Craniata</taxon>
        <taxon>Vertebrata</taxon>
        <taxon>Euteleostomi</taxon>
        <taxon>Archelosauria</taxon>
        <taxon>Archosauria</taxon>
        <taxon>Crocodylia</taxon>
        <taxon>Alligatoridae</taxon>
        <taxon>Alligatorinae</taxon>
        <taxon>Alligator</taxon>
    </lineage>
</organism>
<dbReference type="GeneID" id="102567746"/>
<accession>A0A151N8U7</accession>
<sequence>MSFNRKNWSTLSSLARQRTLEDEEELERERRRRLRSQKSSTSMEEEDLPPSPNASHPVPDRPKEAEPPAAATPEEDEQKLSEVLKTEEVRRQRQQVTNISKNVEEEKEPEAQAGPPEPAPRRQSAQVKVLASEFPKEQMDPKVDQHPEPAPEQEAVEKEQHQQPASHEEEHRAELAEQPQASAQKQKGQVHLEIKAVPRGGRSVVKALISPGTSPPSQPDTASNPPRSQETARSVPASEEPEDSSAASRATHGSFRRCSPRTISFRVMSRSEKQESPFTRSASVRLPASSVKLEEKLEKYASAAQRSELIKASTAPQRSFVPSSESVASKRSIFEASATSRADQAPARKENLKIPNVVSSRINLWIRRTQEPSNDSGAKDTGKMDSSAKRNLVTKWPKDSASDTKL</sequence>
<dbReference type="CTD" id="3898"/>
<comment type="caution">
    <text evidence="2">The sequence shown here is derived from an EMBL/GenBank/DDBJ whole genome shotgun (WGS) entry which is preliminary data.</text>
</comment>
<feature type="compositionally biased region" description="Polar residues" evidence="1">
    <location>
        <begin position="219"/>
        <end position="232"/>
    </location>
</feature>
<protein>
    <submittedName>
        <fullName evidence="2">Ladinin-1</fullName>
    </submittedName>
</protein>
<dbReference type="AlphaFoldDB" id="A0A151N8U7"/>